<gene>
    <name evidence="1" type="ORF">Lpp225_2615</name>
</gene>
<accession>S2NYS2</accession>
<evidence type="ECO:0008006" key="3">
    <source>
        <dbReference type="Google" id="ProtNLM"/>
    </source>
</evidence>
<evidence type="ECO:0000313" key="2">
    <source>
        <dbReference type="Proteomes" id="UP000014270"/>
    </source>
</evidence>
<proteinExistence type="predicted"/>
<dbReference type="PATRIC" id="fig|1256225.3.peg.2702"/>
<dbReference type="Proteomes" id="UP000014270">
    <property type="component" value="Unassembled WGS sequence"/>
</dbReference>
<dbReference type="NCBIfam" id="NF033832">
    <property type="entry name" value="sce7726_fam"/>
    <property type="match status" value="1"/>
</dbReference>
<reference evidence="1 2" key="1">
    <citation type="journal article" date="2013" name="PLoS ONE">
        <title>Lactobacillus paracasei comparative genomics: towards species pan-genome definition and exploitation of diversity.</title>
        <authorList>
            <person name="Smokvina T."/>
            <person name="Wels M."/>
            <person name="Polka J."/>
            <person name="Chervaux C."/>
            <person name="Brisse S."/>
            <person name="Boekhorst J."/>
            <person name="van Hylckama Vlieg J.E."/>
            <person name="Siezen R.J."/>
        </authorList>
    </citation>
    <scope>NUCLEOTIDE SEQUENCE [LARGE SCALE GENOMIC DNA]</scope>
    <source>
        <strain evidence="1 2">Lpp225</strain>
    </source>
</reference>
<comment type="caution">
    <text evidence="1">The sequence shown here is derived from an EMBL/GenBank/DDBJ whole genome shotgun (WGS) entry which is preliminary data.</text>
</comment>
<protein>
    <recommendedName>
        <fullName evidence="3">Sce7726 family protein</fullName>
    </recommendedName>
</protein>
<dbReference type="InterPro" id="IPR047729">
    <property type="entry name" value="Sce7726-like"/>
</dbReference>
<evidence type="ECO:0000313" key="1">
    <source>
        <dbReference type="EMBL" id="EPC36208.1"/>
    </source>
</evidence>
<dbReference type="AlphaFoldDB" id="S2NYS2"/>
<name>S2NYS2_LACPA</name>
<organism evidence="1 2">
    <name type="scientific">Lacticaseibacillus paracasei subsp. paracasei Lpp225</name>
    <dbReference type="NCBI Taxonomy" id="1256225"/>
    <lineage>
        <taxon>Bacteria</taxon>
        <taxon>Bacillati</taxon>
        <taxon>Bacillota</taxon>
        <taxon>Bacilli</taxon>
        <taxon>Lactobacillales</taxon>
        <taxon>Lactobacillaceae</taxon>
        <taxon>Lacticaseibacillus</taxon>
    </lineage>
</organism>
<dbReference type="EMBL" id="ANMM01000025">
    <property type="protein sequence ID" value="EPC36208.1"/>
    <property type="molecule type" value="Genomic_DNA"/>
</dbReference>
<sequence length="280" mass="32207">MIESSVVSRFFSGTTLNKLISGQTTQVYDLVLAQLDKTKIITNQDAVNAIYKDMSSSYRNEYFYKNILLNKILLGRHSIHTSVALRELPVAESILDFLIINGVGQAYEIKTGLDNLERLPNQLQSYYQAFSLVNVVTDASHLEGVTRLIQDLPVGLIELTQRQQLHMVRKPIPDATNLKAKAIFQILRKPEFETILLNHFGRLPDVGSFHYYDACLKMFEMLDVVTLQEEMLIALKKRNRITKYAGEFGQVPRALKEIVYFENYRLNEYHRLAEFLNTVI</sequence>